<dbReference type="PANTHER" id="PTHR15462">
    <property type="entry name" value="SERINE PROTEASE"/>
    <property type="match status" value="1"/>
</dbReference>
<dbReference type="EMBL" id="NOWT01000021">
    <property type="protein sequence ID" value="OYD82489.1"/>
    <property type="molecule type" value="Genomic_DNA"/>
</dbReference>
<dbReference type="InterPro" id="IPR008256">
    <property type="entry name" value="Peptidase_S1B"/>
</dbReference>
<gene>
    <name evidence="8" type="ORF">CHT98_20010</name>
</gene>
<feature type="compositionally biased region" description="Polar residues" evidence="7">
    <location>
        <begin position="289"/>
        <end position="303"/>
    </location>
</feature>
<evidence type="ECO:0000256" key="2">
    <source>
        <dbReference type="ARBA" id="ARBA00022670"/>
    </source>
</evidence>
<keyword evidence="2 6" id="KW-0645">Protease</keyword>
<name>A0A235H9J6_AZOBR</name>
<organism evidence="8 9">
    <name type="scientific">Azospirillum brasilense</name>
    <dbReference type="NCBI Taxonomy" id="192"/>
    <lineage>
        <taxon>Bacteria</taxon>
        <taxon>Pseudomonadati</taxon>
        <taxon>Pseudomonadota</taxon>
        <taxon>Alphaproteobacteria</taxon>
        <taxon>Rhodospirillales</taxon>
        <taxon>Azospirillaceae</taxon>
        <taxon>Azospirillum</taxon>
    </lineage>
</organism>
<dbReference type="AlphaFoldDB" id="A0A235H9J6"/>
<dbReference type="GO" id="GO:0008236">
    <property type="term" value="F:serine-type peptidase activity"/>
    <property type="evidence" value="ECO:0007669"/>
    <property type="project" value="UniProtKB-KW"/>
</dbReference>
<evidence type="ECO:0000313" key="9">
    <source>
        <dbReference type="Proteomes" id="UP000215367"/>
    </source>
</evidence>
<geneLocation type="plasmid" evidence="8">
    <name>unnamed</name>
</geneLocation>
<dbReference type="PANTHER" id="PTHR15462:SF8">
    <property type="entry name" value="SERINE PROTEASE"/>
    <property type="match status" value="1"/>
</dbReference>
<keyword evidence="3" id="KW-0732">Signal</keyword>
<dbReference type="EC" id="3.4.21.-" evidence="6"/>
<proteinExistence type="inferred from homology"/>
<evidence type="ECO:0000256" key="7">
    <source>
        <dbReference type="SAM" id="MobiDB-lite"/>
    </source>
</evidence>
<keyword evidence="8" id="KW-0614">Plasmid</keyword>
<evidence type="ECO:0000256" key="3">
    <source>
        <dbReference type="ARBA" id="ARBA00022729"/>
    </source>
</evidence>
<evidence type="ECO:0000256" key="1">
    <source>
        <dbReference type="ARBA" id="ARBA00008764"/>
    </source>
</evidence>
<dbReference type="InterPro" id="IPR050966">
    <property type="entry name" value="Glutamyl_endopeptidase"/>
</dbReference>
<dbReference type="Proteomes" id="UP000215367">
    <property type="component" value="Unassembled WGS sequence"/>
</dbReference>
<accession>A0A235H9J6</accession>
<sequence>MRVMALTMKKISIAAALLLAIILLPLDNAVAQDGVKFPANQFGTANLAVPQSGQSADLETLFNAHADNFELVKHFTERHYVKRLSKSVGRLDLLVNGREGGQWVEVCTGTVISKDLVITAAHCFRSRDGRPLNISQVRFRIGFYGGPAGDGRDFQAEFPPREEDVQADYAILRVSGLEAANIKSIPLGFESPDASQELFVIHHPLGKPMRVTRRFCRAATAAPVTLTDLRHLCDTLPGSSGAPVFTDEGRRLIAIHYKGGLDNTSSDSFNSARLLASLRTFSATLARTASSEAGQLPQDTPTSKEPPPYGVQQPEQSHEQASRVVPYQNPTSNRVGSLLGRAVSEAPPVRNITQGEADFDRDNAGRPVCREYVQTVNVGGRTEQAMGTACRKTDGTWVIVQ</sequence>
<comment type="similarity">
    <text evidence="1 6">Belongs to the peptidase S1B family.</text>
</comment>
<dbReference type="Pfam" id="PF13365">
    <property type="entry name" value="Trypsin_2"/>
    <property type="match status" value="1"/>
</dbReference>
<keyword evidence="5 6" id="KW-0720">Serine protease</keyword>
<dbReference type="InterPro" id="IPR009003">
    <property type="entry name" value="Peptidase_S1_PA"/>
</dbReference>
<dbReference type="InterPro" id="IPR043504">
    <property type="entry name" value="Peptidase_S1_PA_chymotrypsin"/>
</dbReference>
<comment type="caution">
    <text evidence="8">The sequence shown here is derived from an EMBL/GenBank/DDBJ whole genome shotgun (WGS) entry which is preliminary data.</text>
</comment>
<keyword evidence="4 6" id="KW-0378">Hydrolase</keyword>
<evidence type="ECO:0000256" key="4">
    <source>
        <dbReference type="ARBA" id="ARBA00022801"/>
    </source>
</evidence>
<protein>
    <recommendedName>
        <fullName evidence="6">Serine protease</fullName>
        <ecNumber evidence="6">3.4.21.-</ecNumber>
    </recommendedName>
</protein>
<evidence type="ECO:0000313" key="8">
    <source>
        <dbReference type="EMBL" id="OYD82489.1"/>
    </source>
</evidence>
<evidence type="ECO:0000256" key="5">
    <source>
        <dbReference type="ARBA" id="ARBA00022825"/>
    </source>
</evidence>
<dbReference type="Gene3D" id="2.40.10.10">
    <property type="entry name" value="Trypsin-like serine proteases"/>
    <property type="match status" value="2"/>
</dbReference>
<dbReference type="PRINTS" id="PR00839">
    <property type="entry name" value="V8PROTEASE"/>
</dbReference>
<dbReference type="SUPFAM" id="SSF50494">
    <property type="entry name" value="Trypsin-like serine proteases"/>
    <property type="match status" value="1"/>
</dbReference>
<reference evidence="8 9" key="1">
    <citation type="submission" date="2017-07" db="EMBL/GenBank/DDBJ databases">
        <title>Whole genome sequence of Azospirillum brasilense 2A1, a potential biofertilizer strain.</title>
        <authorList>
            <person name="Fontana C.A."/>
            <person name="Toffoli L.M."/>
            <person name="Salazar S.M."/>
            <person name="Puglisi E."/>
            <person name="Pedraza R."/>
            <person name="Bassi D."/>
            <person name="Cocconcelli P.S."/>
        </authorList>
    </citation>
    <scope>NUCLEOTIDE SEQUENCE [LARGE SCALE GENOMIC DNA]</scope>
    <source>
        <strain evidence="8 9">2A1</strain>
        <plasmid evidence="8">unnamed</plasmid>
    </source>
</reference>
<evidence type="ECO:0000256" key="6">
    <source>
        <dbReference type="RuleBase" id="RU004296"/>
    </source>
</evidence>
<dbReference type="GO" id="GO:0006508">
    <property type="term" value="P:proteolysis"/>
    <property type="evidence" value="ECO:0007669"/>
    <property type="project" value="UniProtKB-KW"/>
</dbReference>
<feature type="region of interest" description="Disordered" evidence="7">
    <location>
        <begin position="289"/>
        <end position="331"/>
    </location>
</feature>